<dbReference type="Gene3D" id="3.90.176.10">
    <property type="entry name" value="Toxin ADP-ribosyltransferase, Chain A, domain 1"/>
    <property type="match status" value="1"/>
</dbReference>
<feature type="region of interest" description="Disordered" evidence="1">
    <location>
        <begin position="167"/>
        <end position="188"/>
    </location>
</feature>
<feature type="compositionally biased region" description="Pro residues" evidence="1">
    <location>
        <begin position="510"/>
        <end position="526"/>
    </location>
</feature>
<keyword evidence="3" id="KW-1185">Reference proteome</keyword>
<sequence length="927" mass="93676">MGRMSLRRLRDWRTPAPSACGDGLIVEHYGVGVLITHPADPPYVYWRMLRTAAGTAGEPLVLMSPGAAGHPEARTVLADAVCAAARARPGRERVWLGNPGLGGTDPANVAWLAALSRTSGVDLVAADGQIAFLPGGGLYAGPTSGASGWRLFGPDGAGDIIGYRYPAPGPPPQTPARPARADGRPGERVPSALTAGWLRRDTRLWWLGDEGDVVAEVVPAGILLRPGGLYTSDALVVVDPLSSTISVGTVGFPVPATLVDALRRLVAGAPPDPPGALLLRVTGEADPERRAEIAAVAEEAGWETEGVPPGVASSPRASAPPPRVSAPPLPAAPLPPLAPTSAPPAPAPDPLPPVPPQLSWVSVLPLSEPAPLPQAPISPAPSWLSQPPPPSSSVFEPPPSVFGPPPSVSAWPPLSEEDAHPPLSAPIEPPLPKAAEPLPLEQPEAPLLEHTEPLPAAGPPPAPAQPVGVEPVPADLGSPPAPAQPADVEPVPADLGPPPAPAQPVDAGPLPAPAPPADVGPLPAPARPVGAWPPLAVSAPPTRVVSNPVPVPPPAAPDPVPGNAPHPPPWAPDPLPPTAPAPVPDGAPDPVTAGVPDLAQASATAAVPAQAAAGASGPGATAYPMVVAAPVITVAEPSTDEPPPAPEAPAVTVTAPVAPAVPVRLADRASTAAEQRAFVAALGPAFTDSLATVNAALSTWPALRDDSPGAKADYAAVCVYLGGGGWGAVRLNAALRAGRPPELDGYLACLVSGMRRLPLHRRAVLCQATVAGPVELSYPVGEVLTEPAFRSASAGLDVAVPGANVDLLILSRTARQISVLAPRDRVLEEAAFLGGTRFKVLEVRRSEAKGGDGAALPGTAVLLREVPPGERAAANGPDDADRLALDRLARALAHRQSQPPRAVEDADLMQRLAGPALGAAGAAVAYP</sequence>
<feature type="compositionally biased region" description="Pro residues" evidence="1">
    <location>
        <begin position="549"/>
        <end position="587"/>
    </location>
</feature>
<dbReference type="EMBL" id="JAVHUY010000041">
    <property type="protein sequence ID" value="MDQ7909381.1"/>
    <property type="molecule type" value="Genomic_DNA"/>
</dbReference>
<feature type="compositionally biased region" description="Low complexity" evidence="1">
    <location>
        <begin position="307"/>
        <end position="317"/>
    </location>
</feature>
<protein>
    <recommendedName>
        <fullName evidence="4">ADP ribosyltransferase domain-containing protein</fullName>
    </recommendedName>
</protein>
<evidence type="ECO:0000313" key="3">
    <source>
        <dbReference type="Proteomes" id="UP001230908"/>
    </source>
</evidence>
<dbReference type="Proteomes" id="UP001230908">
    <property type="component" value="Unassembled WGS sequence"/>
</dbReference>
<evidence type="ECO:0008006" key="4">
    <source>
        <dbReference type="Google" id="ProtNLM"/>
    </source>
</evidence>
<feature type="compositionally biased region" description="Pro residues" evidence="1">
    <location>
        <begin position="318"/>
        <end position="353"/>
    </location>
</feature>
<gene>
    <name evidence="2" type="ORF">RB614_33150</name>
</gene>
<evidence type="ECO:0000256" key="1">
    <source>
        <dbReference type="SAM" id="MobiDB-lite"/>
    </source>
</evidence>
<feature type="region of interest" description="Disordered" evidence="1">
    <location>
        <begin position="297"/>
        <end position="353"/>
    </location>
</feature>
<evidence type="ECO:0000313" key="2">
    <source>
        <dbReference type="EMBL" id="MDQ7909381.1"/>
    </source>
</evidence>
<feature type="compositionally biased region" description="Pro residues" evidence="1">
    <location>
        <begin position="386"/>
        <end position="407"/>
    </location>
</feature>
<feature type="compositionally biased region" description="Pro residues" evidence="1">
    <location>
        <begin position="423"/>
        <end position="432"/>
    </location>
</feature>
<accession>A0ABU0ZRK3</accession>
<dbReference type="RefSeq" id="WP_308716640.1">
    <property type="nucleotide sequence ID" value="NZ_JAVHUY010000041.1"/>
</dbReference>
<feature type="region of interest" description="Disordered" evidence="1">
    <location>
        <begin position="377"/>
        <end position="595"/>
    </location>
</feature>
<proteinExistence type="predicted"/>
<feature type="compositionally biased region" description="Low complexity" evidence="1">
    <location>
        <begin position="433"/>
        <end position="446"/>
    </location>
</feature>
<organism evidence="2 3">
    <name type="scientific">Phytohabitans maris</name>
    <dbReference type="NCBI Taxonomy" id="3071409"/>
    <lineage>
        <taxon>Bacteria</taxon>
        <taxon>Bacillati</taxon>
        <taxon>Actinomycetota</taxon>
        <taxon>Actinomycetes</taxon>
        <taxon>Micromonosporales</taxon>
        <taxon>Micromonosporaceae</taxon>
    </lineage>
</organism>
<name>A0ABU0ZRK3_9ACTN</name>
<comment type="caution">
    <text evidence="2">The sequence shown here is derived from an EMBL/GenBank/DDBJ whole genome shotgun (WGS) entry which is preliminary data.</text>
</comment>
<feature type="compositionally biased region" description="Low complexity" evidence="1">
    <location>
        <begin position="465"/>
        <end position="474"/>
    </location>
</feature>
<reference evidence="2 3" key="1">
    <citation type="submission" date="2023-08" db="EMBL/GenBank/DDBJ databases">
        <title>Phytohabitans sansha sp. nov., isolated from marine sediment.</title>
        <authorList>
            <person name="Zhao Y."/>
            <person name="Yi K."/>
        </authorList>
    </citation>
    <scope>NUCLEOTIDE SEQUENCE [LARGE SCALE GENOMIC DNA]</scope>
    <source>
        <strain evidence="2 3">ZYX-F-186</strain>
    </source>
</reference>